<feature type="compositionally biased region" description="Gly residues" evidence="5">
    <location>
        <begin position="165"/>
        <end position="174"/>
    </location>
</feature>
<evidence type="ECO:0000313" key="9">
    <source>
        <dbReference type="Proteomes" id="UP000289886"/>
    </source>
</evidence>
<evidence type="ECO:0000256" key="2">
    <source>
        <dbReference type="ARBA" id="ARBA00022737"/>
    </source>
</evidence>
<evidence type="ECO:0000256" key="5">
    <source>
        <dbReference type="SAM" id="MobiDB-lite"/>
    </source>
</evidence>
<evidence type="ECO:0000256" key="4">
    <source>
        <dbReference type="ARBA" id="ARBA00023065"/>
    </source>
</evidence>
<evidence type="ECO:0000256" key="1">
    <source>
        <dbReference type="ARBA" id="ARBA00022729"/>
    </source>
</evidence>
<evidence type="ECO:0000256" key="6">
    <source>
        <dbReference type="SAM" id="Phobius"/>
    </source>
</evidence>
<evidence type="ECO:0000259" key="7">
    <source>
        <dbReference type="SMART" id="SM00237"/>
    </source>
</evidence>
<proteinExistence type="predicted"/>
<keyword evidence="6" id="KW-0812">Transmembrane</keyword>
<sequence>MGPGLSRASPSLSPSLVLSDSDAGGKEGSRNRSSCSDPVQCRPGILLPVWEPKSPSLGDKVARSLVYFVALVYMFLGVSIIADRFMASIEVITSQVIRILKDLKLKHPDRDLEQLVETANYQALVQQQKSRAFYRIQATRMMIGAGNVLKKHAADQHRRGTDLEGMGGVPGAEEGGPDSPPCSLISFERPHYQCVENCGRLALTVVCHGGEGLNTFYVDYRTEDGSARAGSDYEYREGTLSTVDKLIKKTNLALVIGTHSWREQFIEAVTVRSGDLQTGRGGAAWAARKPDSVLQIQVQMVFIEHC</sequence>
<keyword evidence="6" id="KW-1133">Transmembrane helix</keyword>
<evidence type="ECO:0000256" key="3">
    <source>
        <dbReference type="ARBA" id="ARBA00022837"/>
    </source>
</evidence>
<dbReference type="GO" id="GO:0030424">
    <property type="term" value="C:axon"/>
    <property type="evidence" value="ECO:0007669"/>
    <property type="project" value="TreeGrafter"/>
</dbReference>
<dbReference type="InterPro" id="IPR003644">
    <property type="entry name" value="Calx_beta"/>
</dbReference>
<dbReference type="GO" id="GO:0005432">
    <property type="term" value="F:calcium:sodium antiporter activity"/>
    <property type="evidence" value="ECO:0007669"/>
    <property type="project" value="TreeGrafter"/>
</dbReference>
<dbReference type="Proteomes" id="UP000289886">
    <property type="component" value="Unassembled WGS sequence"/>
</dbReference>
<keyword evidence="4" id="KW-0813">Transport</keyword>
<reference evidence="8 9" key="1">
    <citation type="submission" date="2019-01" db="EMBL/GenBank/DDBJ databases">
        <title>Draft Genome and Complete Hox-Cluster Characterization of the Sterlet Sturgeon (Acipenser ruthenus).</title>
        <authorList>
            <person name="Wei Q."/>
        </authorList>
    </citation>
    <scope>NUCLEOTIDE SEQUENCE [LARGE SCALE GENOMIC DNA]</scope>
    <source>
        <strain evidence="8">WHYD16114868_AA</strain>
        <tissue evidence="8">Blood</tissue>
    </source>
</reference>
<feature type="transmembrane region" description="Helical" evidence="6">
    <location>
        <begin position="64"/>
        <end position="82"/>
    </location>
</feature>
<keyword evidence="9" id="KW-1185">Reference proteome</keyword>
<dbReference type="InterPro" id="IPR032452">
    <property type="entry name" value="Na_Ca_Ex_C-exten"/>
</dbReference>
<keyword evidence="4" id="KW-0406">Ion transport</keyword>
<dbReference type="InterPro" id="IPR051171">
    <property type="entry name" value="CaCA"/>
</dbReference>
<dbReference type="GO" id="GO:0042383">
    <property type="term" value="C:sarcolemma"/>
    <property type="evidence" value="ECO:0007669"/>
    <property type="project" value="TreeGrafter"/>
</dbReference>
<feature type="domain" description="Calx-beta" evidence="7">
    <location>
        <begin position="172"/>
        <end position="270"/>
    </location>
</feature>
<keyword evidence="2" id="KW-0677">Repeat</keyword>
<dbReference type="SMART" id="SM00237">
    <property type="entry name" value="Calx_beta"/>
    <property type="match status" value="1"/>
</dbReference>
<dbReference type="AlphaFoldDB" id="A0A444U4H9"/>
<dbReference type="InterPro" id="IPR038081">
    <property type="entry name" value="CalX-like_sf"/>
</dbReference>
<dbReference type="Gene3D" id="2.60.40.2030">
    <property type="match status" value="1"/>
</dbReference>
<dbReference type="GO" id="GO:0098703">
    <property type="term" value="P:calcium ion import across plasma membrane"/>
    <property type="evidence" value="ECO:0007669"/>
    <property type="project" value="TreeGrafter"/>
</dbReference>
<feature type="compositionally biased region" description="Low complexity" evidence="5">
    <location>
        <begin position="1"/>
        <end position="22"/>
    </location>
</feature>
<dbReference type="PANTHER" id="PTHR11878:SF8">
    <property type="entry name" value="SODIUM_CALCIUM EXCHANGER 2"/>
    <property type="match status" value="1"/>
</dbReference>
<dbReference type="SUPFAM" id="SSF141072">
    <property type="entry name" value="CalX-like"/>
    <property type="match status" value="1"/>
</dbReference>
<dbReference type="GO" id="GO:0098794">
    <property type="term" value="C:postsynapse"/>
    <property type="evidence" value="ECO:0007669"/>
    <property type="project" value="TreeGrafter"/>
</dbReference>
<feature type="region of interest" description="Disordered" evidence="5">
    <location>
        <begin position="1"/>
        <end position="38"/>
    </location>
</feature>
<keyword evidence="3" id="KW-0106">Calcium</keyword>
<protein>
    <submittedName>
        <fullName evidence="8">Sodium/calcium exchanger 2</fullName>
    </submittedName>
</protein>
<gene>
    <name evidence="8" type="ORF">EOD39_18375</name>
</gene>
<keyword evidence="6" id="KW-0472">Membrane</keyword>
<dbReference type="Pfam" id="PF16494">
    <property type="entry name" value="Na_Ca_ex_C"/>
    <property type="match status" value="1"/>
</dbReference>
<keyword evidence="1" id="KW-0732">Signal</keyword>
<comment type="caution">
    <text evidence="8">The sequence shown here is derived from an EMBL/GenBank/DDBJ whole genome shotgun (WGS) entry which is preliminary data.</text>
</comment>
<dbReference type="Pfam" id="PF03160">
    <property type="entry name" value="Calx-beta"/>
    <property type="match status" value="1"/>
</dbReference>
<dbReference type="PANTHER" id="PTHR11878">
    <property type="entry name" value="SODIUM/CALCIUM EXCHANGER"/>
    <property type="match status" value="1"/>
</dbReference>
<dbReference type="GO" id="GO:0007154">
    <property type="term" value="P:cell communication"/>
    <property type="evidence" value="ECO:0007669"/>
    <property type="project" value="InterPro"/>
</dbReference>
<organism evidence="8 9">
    <name type="scientific">Acipenser ruthenus</name>
    <name type="common">Sterlet sturgeon</name>
    <dbReference type="NCBI Taxonomy" id="7906"/>
    <lineage>
        <taxon>Eukaryota</taxon>
        <taxon>Metazoa</taxon>
        <taxon>Chordata</taxon>
        <taxon>Craniata</taxon>
        <taxon>Vertebrata</taxon>
        <taxon>Euteleostomi</taxon>
        <taxon>Actinopterygii</taxon>
        <taxon>Chondrostei</taxon>
        <taxon>Acipenseriformes</taxon>
        <taxon>Acipenseridae</taxon>
        <taxon>Acipenser</taxon>
    </lineage>
</organism>
<dbReference type="EMBL" id="SCEB01215342">
    <property type="protein sequence ID" value="RXM30050.1"/>
    <property type="molecule type" value="Genomic_DNA"/>
</dbReference>
<name>A0A444U4H9_ACIRT</name>
<evidence type="ECO:0000313" key="8">
    <source>
        <dbReference type="EMBL" id="RXM30050.1"/>
    </source>
</evidence>
<feature type="region of interest" description="Disordered" evidence="5">
    <location>
        <begin position="159"/>
        <end position="178"/>
    </location>
</feature>
<accession>A0A444U4H9</accession>